<proteinExistence type="predicted"/>
<evidence type="ECO:0000313" key="1">
    <source>
        <dbReference type="EMBL" id="HIS48089.1"/>
    </source>
</evidence>
<reference evidence="1" key="2">
    <citation type="journal article" date="2021" name="PeerJ">
        <title>Extensive microbial diversity within the chicken gut microbiome revealed by metagenomics and culture.</title>
        <authorList>
            <person name="Gilroy R."/>
            <person name="Ravi A."/>
            <person name="Getino M."/>
            <person name="Pursley I."/>
            <person name="Horton D.L."/>
            <person name="Alikhan N.F."/>
            <person name="Baker D."/>
            <person name="Gharbi K."/>
            <person name="Hall N."/>
            <person name="Watson M."/>
            <person name="Adriaenssens E.M."/>
            <person name="Foster-Nyarko E."/>
            <person name="Jarju S."/>
            <person name="Secka A."/>
            <person name="Antonio M."/>
            <person name="Oren A."/>
            <person name="Chaudhuri R.R."/>
            <person name="La Ragione R."/>
            <person name="Hildebrand F."/>
            <person name="Pallen M.J."/>
        </authorList>
    </citation>
    <scope>NUCLEOTIDE SEQUENCE</scope>
    <source>
        <strain evidence="1">CHK178-757</strain>
    </source>
</reference>
<dbReference type="Pfam" id="PF12953">
    <property type="entry name" value="DUF3842"/>
    <property type="match status" value="1"/>
</dbReference>
<reference evidence="1" key="1">
    <citation type="submission" date="2020-10" db="EMBL/GenBank/DDBJ databases">
        <authorList>
            <person name="Gilroy R."/>
        </authorList>
    </citation>
    <scope>NUCLEOTIDE SEQUENCE</scope>
    <source>
        <strain evidence="1">CHK178-757</strain>
    </source>
</reference>
<gene>
    <name evidence="1" type="ORF">IAB46_11180</name>
</gene>
<dbReference type="InterPro" id="IPR024208">
    <property type="entry name" value="DUF3842"/>
</dbReference>
<name>A0A9D1JRS8_9FIRM</name>
<sequence length="145" mass="15329">MKIVVIDGQGGRMGSQFITRWKKTRTLQGTVIAVGTNSTATAAMIKAGADGGATGENPVRVNVKDADYIVGPIGILAADALLGEVTPQMATLVAQSKAEKILIPVHTCSFRVAGVGDYTLNELIDDVIRYIDESELARRQQDGNA</sequence>
<accession>A0A9D1JRS8</accession>
<comment type="caution">
    <text evidence="1">The sequence shown here is derived from an EMBL/GenBank/DDBJ whole genome shotgun (WGS) entry which is preliminary data.</text>
</comment>
<dbReference type="AlphaFoldDB" id="A0A9D1JRS8"/>
<evidence type="ECO:0000313" key="2">
    <source>
        <dbReference type="Proteomes" id="UP000823927"/>
    </source>
</evidence>
<protein>
    <submittedName>
        <fullName evidence="1">DUF3842 family protein</fullName>
    </submittedName>
</protein>
<organism evidence="1 2">
    <name type="scientific">Candidatus Scybalocola faecigallinarum</name>
    <dbReference type="NCBI Taxonomy" id="2840941"/>
    <lineage>
        <taxon>Bacteria</taxon>
        <taxon>Bacillati</taxon>
        <taxon>Bacillota</taxon>
        <taxon>Clostridia</taxon>
        <taxon>Lachnospirales</taxon>
        <taxon>Lachnospiraceae</taxon>
        <taxon>Lachnospiraceae incertae sedis</taxon>
        <taxon>Candidatus Scybalocola (ex Gilroy et al. 2021)</taxon>
    </lineage>
</organism>
<dbReference type="EMBL" id="DVIT01000044">
    <property type="protein sequence ID" value="HIS48089.1"/>
    <property type="molecule type" value="Genomic_DNA"/>
</dbReference>
<dbReference type="Proteomes" id="UP000823927">
    <property type="component" value="Unassembled WGS sequence"/>
</dbReference>